<evidence type="ECO:0000259" key="4">
    <source>
        <dbReference type="PROSITE" id="PS51462"/>
    </source>
</evidence>
<dbReference type="EMBL" id="FMWG01000006">
    <property type="protein sequence ID" value="SCZ66765.1"/>
    <property type="molecule type" value="Genomic_DNA"/>
</dbReference>
<dbReference type="PROSITE" id="PS00893">
    <property type="entry name" value="NUDIX_BOX"/>
    <property type="match status" value="1"/>
</dbReference>
<comment type="cofactor">
    <cofactor evidence="1">
        <name>Mg(2+)</name>
        <dbReference type="ChEBI" id="CHEBI:18420"/>
    </cofactor>
</comment>
<dbReference type="Proteomes" id="UP000198767">
    <property type="component" value="Unassembled WGS sequence"/>
</dbReference>
<dbReference type="STRING" id="1156985.SAMN04488118_106254"/>
<dbReference type="Pfam" id="PF00293">
    <property type="entry name" value="NUDIX"/>
    <property type="match status" value="1"/>
</dbReference>
<organism evidence="5 6">
    <name type="scientific">Epibacterium ulvae</name>
    <dbReference type="NCBI Taxonomy" id="1156985"/>
    <lineage>
        <taxon>Bacteria</taxon>
        <taxon>Pseudomonadati</taxon>
        <taxon>Pseudomonadota</taxon>
        <taxon>Alphaproteobacteria</taxon>
        <taxon>Rhodobacterales</taxon>
        <taxon>Roseobacteraceae</taxon>
        <taxon>Epibacterium</taxon>
    </lineage>
</organism>
<dbReference type="AlphaFoldDB" id="A0A1G5QY55"/>
<comment type="similarity">
    <text evidence="3">Belongs to the Nudix hydrolase family.</text>
</comment>
<sequence>MDFIGAKLAVFLGDKVLVVLRDDKPDIPFPGYWDLPGGGRENDETPAQCALRETEEEVGLKLEEIDLLWSRSYEAEGKRSWFFVTRLPADMERDIRFGDEGQRWALMDAETFCAHPKAVPNFKSRLLDYLGEKSVDLWE</sequence>
<dbReference type="PROSITE" id="PS51462">
    <property type="entry name" value="NUDIX"/>
    <property type="match status" value="1"/>
</dbReference>
<protein>
    <submittedName>
        <fullName evidence="5">8-oxo-dGTP diphosphatase</fullName>
    </submittedName>
</protein>
<dbReference type="InterPro" id="IPR020476">
    <property type="entry name" value="Nudix_hydrolase"/>
</dbReference>
<evidence type="ECO:0000313" key="5">
    <source>
        <dbReference type="EMBL" id="SCZ66765.1"/>
    </source>
</evidence>
<keyword evidence="6" id="KW-1185">Reference proteome</keyword>
<dbReference type="RefSeq" id="WP_090219168.1">
    <property type="nucleotide sequence ID" value="NZ_FMWG01000006.1"/>
</dbReference>
<name>A0A1G5QY55_9RHOB</name>
<dbReference type="PRINTS" id="PR00502">
    <property type="entry name" value="NUDIXFAMILY"/>
</dbReference>
<dbReference type="GO" id="GO:0016787">
    <property type="term" value="F:hydrolase activity"/>
    <property type="evidence" value="ECO:0007669"/>
    <property type="project" value="UniProtKB-KW"/>
</dbReference>
<feature type="domain" description="Nudix hydrolase" evidence="4">
    <location>
        <begin position="1"/>
        <end position="132"/>
    </location>
</feature>
<dbReference type="PANTHER" id="PTHR43736:SF1">
    <property type="entry name" value="DIHYDRONEOPTERIN TRIPHOSPHATE DIPHOSPHATASE"/>
    <property type="match status" value="1"/>
</dbReference>
<dbReference type="CDD" id="cd04682">
    <property type="entry name" value="NUDIX_Hydrolase"/>
    <property type="match status" value="1"/>
</dbReference>
<dbReference type="SUPFAM" id="SSF55811">
    <property type="entry name" value="Nudix"/>
    <property type="match status" value="1"/>
</dbReference>
<evidence type="ECO:0000313" key="6">
    <source>
        <dbReference type="Proteomes" id="UP000198767"/>
    </source>
</evidence>
<dbReference type="Gene3D" id="3.90.79.10">
    <property type="entry name" value="Nucleoside Triphosphate Pyrophosphohydrolase"/>
    <property type="match status" value="1"/>
</dbReference>
<evidence type="ECO:0000256" key="3">
    <source>
        <dbReference type="RuleBase" id="RU003476"/>
    </source>
</evidence>
<accession>A0A1G5QY55</accession>
<dbReference type="InterPro" id="IPR000086">
    <property type="entry name" value="NUDIX_hydrolase_dom"/>
</dbReference>
<dbReference type="InterPro" id="IPR020084">
    <property type="entry name" value="NUDIX_hydrolase_CS"/>
</dbReference>
<proteinExistence type="inferred from homology"/>
<dbReference type="PANTHER" id="PTHR43736">
    <property type="entry name" value="ADP-RIBOSE PYROPHOSPHATASE"/>
    <property type="match status" value="1"/>
</dbReference>
<gene>
    <name evidence="5" type="ORF">SAMN04488118_106254</name>
</gene>
<keyword evidence="2 3" id="KW-0378">Hydrolase</keyword>
<evidence type="ECO:0000256" key="1">
    <source>
        <dbReference type="ARBA" id="ARBA00001946"/>
    </source>
</evidence>
<dbReference type="OrthoDB" id="289720at2"/>
<evidence type="ECO:0000256" key="2">
    <source>
        <dbReference type="ARBA" id="ARBA00022801"/>
    </source>
</evidence>
<reference evidence="5 6" key="1">
    <citation type="submission" date="2016-10" db="EMBL/GenBank/DDBJ databases">
        <authorList>
            <person name="de Groot N.N."/>
        </authorList>
    </citation>
    <scope>NUCLEOTIDE SEQUENCE [LARGE SCALE GENOMIC DNA]</scope>
    <source>
        <strain evidence="5 6">U95</strain>
    </source>
</reference>
<dbReference type="InterPro" id="IPR015797">
    <property type="entry name" value="NUDIX_hydrolase-like_dom_sf"/>
</dbReference>